<dbReference type="EMBL" id="CACRXK020006458">
    <property type="protein sequence ID" value="CAB4009459.1"/>
    <property type="molecule type" value="Genomic_DNA"/>
</dbReference>
<dbReference type="PROSITE" id="PS50086">
    <property type="entry name" value="TBC_RABGAP"/>
    <property type="match status" value="1"/>
</dbReference>
<reference evidence="2" key="1">
    <citation type="submission" date="2020-04" db="EMBL/GenBank/DDBJ databases">
        <authorList>
            <person name="Alioto T."/>
            <person name="Alioto T."/>
            <person name="Gomez Garrido J."/>
        </authorList>
    </citation>
    <scope>NUCLEOTIDE SEQUENCE</scope>
    <source>
        <strain evidence="2">A484AB</strain>
    </source>
</reference>
<dbReference type="GO" id="GO:0005096">
    <property type="term" value="F:GTPase activator activity"/>
    <property type="evidence" value="ECO:0007669"/>
    <property type="project" value="UniProtKB-KW"/>
</dbReference>
<gene>
    <name evidence="2" type="ORF">PACLA_8A053132</name>
</gene>
<dbReference type="FunFam" id="1.10.472.80:FF:000009">
    <property type="entry name" value="TBC1 domain family member 13"/>
    <property type="match status" value="1"/>
</dbReference>
<dbReference type="AlphaFoldDB" id="A0A7D9EIW2"/>
<keyword evidence="3" id="KW-1185">Reference proteome</keyword>
<dbReference type="Proteomes" id="UP001152795">
    <property type="component" value="Unassembled WGS sequence"/>
</dbReference>
<sequence>MCIIVGDDKDFPTLRKRVQTSYLEAAHVKTNRMGITNFTVKKPLQNDEYAVIIEEGEEAHWEVVERVLFIYAKLNPGTSYVQGMNEIIGPLYYIFASDPDVKWREFAEPDSFFCFMNLMSEIRDFFIKTLDESAVGIGSSMEELMTILQDRDLQLWQSLSDQELKPQFYSFRWITVLLSQEFPLPDVIRLWDSLFADSQRFEFLIFVCCAMLIVIRDQLLEGDFATSMKLVQNYPVTDIHIILNKAMELRDPFKRMSQKVWKKSHKT</sequence>
<keyword evidence="1" id="KW-0343">GTPase activation</keyword>
<dbReference type="GO" id="GO:0006886">
    <property type="term" value="P:intracellular protein transport"/>
    <property type="evidence" value="ECO:0007669"/>
    <property type="project" value="TreeGrafter"/>
</dbReference>
<dbReference type="InterPro" id="IPR035969">
    <property type="entry name" value="Rab-GAP_TBC_sf"/>
</dbReference>
<dbReference type="Pfam" id="PF00566">
    <property type="entry name" value="RabGAP-TBC"/>
    <property type="match status" value="1"/>
</dbReference>
<dbReference type="Gene3D" id="1.10.472.80">
    <property type="entry name" value="Ypt/Rab-GAP domain of gyp1p, domain 3"/>
    <property type="match status" value="1"/>
</dbReference>
<name>A0A7D9EIW2_PARCT</name>
<evidence type="ECO:0000313" key="3">
    <source>
        <dbReference type="Proteomes" id="UP001152795"/>
    </source>
</evidence>
<accession>A0A7D9EIW2</accession>
<dbReference type="SUPFAM" id="SSF47923">
    <property type="entry name" value="Ypt/Rab-GAP domain of gyp1p"/>
    <property type="match status" value="2"/>
</dbReference>
<dbReference type="SMART" id="SM00164">
    <property type="entry name" value="TBC"/>
    <property type="match status" value="1"/>
</dbReference>
<dbReference type="PANTHER" id="PTHR22957:SF27">
    <property type="entry name" value="TBC1 DOMAIN FAMILY MEMBER 13"/>
    <property type="match status" value="1"/>
</dbReference>
<dbReference type="OrthoDB" id="10263206at2759"/>
<protein>
    <submittedName>
        <fullName evidence="2">TBC1 domain family member 13 isoform X2</fullName>
    </submittedName>
</protein>
<proteinExistence type="predicted"/>
<evidence type="ECO:0000256" key="1">
    <source>
        <dbReference type="ARBA" id="ARBA00022468"/>
    </source>
</evidence>
<evidence type="ECO:0000313" key="2">
    <source>
        <dbReference type="EMBL" id="CAB4009459.1"/>
    </source>
</evidence>
<dbReference type="PANTHER" id="PTHR22957">
    <property type="entry name" value="TBC1 DOMAIN FAMILY MEMBER GTPASE-ACTIVATING PROTEIN"/>
    <property type="match status" value="1"/>
</dbReference>
<comment type="caution">
    <text evidence="2">The sequence shown here is derived from an EMBL/GenBank/DDBJ whole genome shotgun (WGS) entry which is preliminary data.</text>
</comment>
<dbReference type="Gene3D" id="1.10.8.270">
    <property type="entry name" value="putative rabgap domain of human tbc1 domain family member 14 like domains"/>
    <property type="match status" value="1"/>
</dbReference>
<organism evidence="2 3">
    <name type="scientific">Paramuricea clavata</name>
    <name type="common">Red gorgonian</name>
    <name type="synonym">Violescent sea-whip</name>
    <dbReference type="NCBI Taxonomy" id="317549"/>
    <lineage>
        <taxon>Eukaryota</taxon>
        <taxon>Metazoa</taxon>
        <taxon>Cnidaria</taxon>
        <taxon>Anthozoa</taxon>
        <taxon>Octocorallia</taxon>
        <taxon>Malacalcyonacea</taxon>
        <taxon>Plexauridae</taxon>
        <taxon>Paramuricea</taxon>
    </lineage>
</organism>
<dbReference type="InterPro" id="IPR000195">
    <property type="entry name" value="Rab-GAP-TBC_dom"/>
</dbReference>